<evidence type="ECO:0000259" key="4">
    <source>
        <dbReference type="PROSITE" id="PS50043"/>
    </source>
</evidence>
<dbReference type="CDD" id="cd06170">
    <property type="entry name" value="LuxR_C_like"/>
    <property type="match status" value="1"/>
</dbReference>
<dbReference type="Proteomes" id="UP001501666">
    <property type="component" value="Unassembled WGS sequence"/>
</dbReference>
<feature type="domain" description="HTH luxR-type" evidence="4">
    <location>
        <begin position="844"/>
        <end position="909"/>
    </location>
</feature>
<comment type="caution">
    <text evidence="5">The sequence shown here is derived from an EMBL/GenBank/DDBJ whole genome shotgun (WGS) entry which is preliminary data.</text>
</comment>
<protein>
    <submittedName>
        <fullName evidence="5">LuxR family transcriptional regulator</fullName>
    </submittedName>
</protein>
<keyword evidence="1" id="KW-0547">Nucleotide-binding</keyword>
<dbReference type="InterPro" id="IPR027417">
    <property type="entry name" value="P-loop_NTPase"/>
</dbReference>
<feature type="region of interest" description="Disordered" evidence="3">
    <location>
        <begin position="905"/>
        <end position="927"/>
    </location>
</feature>
<dbReference type="PRINTS" id="PR00038">
    <property type="entry name" value="HTHLUXR"/>
</dbReference>
<dbReference type="Pfam" id="PF00196">
    <property type="entry name" value="GerE"/>
    <property type="match status" value="1"/>
</dbReference>
<dbReference type="SUPFAM" id="SSF46894">
    <property type="entry name" value="C-terminal effector domain of the bipartite response regulators"/>
    <property type="match status" value="1"/>
</dbReference>
<dbReference type="InterPro" id="IPR036388">
    <property type="entry name" value="WH-like_DNA-bd_sf"/>
</dbReference>
<dbReference type="PROSITE" id="PS50043">
    <property type="entry name" value="HTH_LUXR_2"/>
    <property type="match status" value="1"/>
</dbReference>
<dbReference type="EMBL" id="BAAATE010000022">
    <property type="protein sequence ID" value="GAA2681611.1"/>
    <property type="molecule type" value="Genomic_DNA"/>
</dbReference>
<dbReference type="RefSeq" id="WP_346151956.1">
    <property type="nucleotide sequence ID" value="NZ_BAAATE010000022.1"/>
</dbReference>
<dbReference type="SUPFAM" id="SSF52540">
    <property type="entry name" value="P-loop containing nucleoside triphosphate hydrolases"/>
    <property type="match status" value="1"/>
</dbReference>
<dbReference type="InterPro" id="IPR016032">
    <property type="entry name" value="Sig_transdc_resp-reg_C-effctor"/>
</dbReference>
<dbReference type="SMART" id="SM00421">
    <property type="entry name" value="HTH_LUXR"/>
    <property type="match status" value="1"/>
</dbReference>
<reference evidence="6" key="1">
    <citation type="journal article" date="2019" name="Int. J. Syst. Evol. Microbiol.">
        <title>The Global Catalogue of Microorganisms (GCM) 10K type strain sequencing project: providing services to taxonomists for standard genome sequencing and annotation.</title>
        <authorList>
            <consortium name="The Broad Institute Genomics Platform"/>
            <consortium name="The Broad Institute Genome Sequencing Center for Infectious Disease"/>
            <person name="Wu L."/>
            <person name="Ma J."/>
        </authorList>
    </citation>
    <scope>NUCLEOTIDE SEQUENCE [LARGE SCALE GENOMIC DNA]</scope>
    <source>
        <strain evidence="6">JCM 6835</strain>
    </source>
</reference>
<dbReference type="InterPro" id="IPR041664">
    <property type="entry name" value="AAA_16"/>
</dbReference>
<name>A0ABP6F2A3_9ACTN</name>
<dbReference type="Pfam" id="PF13191">
    <property type="entry name" value="AAA_16"/>
    <property type="match status" value="1"/>
</dbReference>
<evidence type="ECO:0000256" key="3">
    <source>
        <dbReference type="SAM" id="MobiDB-lite"/>
    </source>
</evidence>
<evidence type="ECO:0000313" key="5">
    <source>
        <dbReference type="EMBL" id="GAA2681611.1"/>
    </source>
</evidence>
<proteinExistence type="predicted"/>
<dbReference type="PANTHER" id="PTHR16305:SF35">
    <property type="entry name" value="TRANSCRIPTIONAL ACTIVATOR DOMAIN"/>
    <property type="match status" value="1"/>
</dbReference>
<dbReference type="PROSITE" id="PS00622">
    <property type="entry name" value="HTH_LUXR_1"/>
    <property type="match status" value="1"/>
</dbReference>
<evidence type="ECO:0000256" key="1">
    <source>
        <dbReference type="ARBA" id="ARBA00022741"/>
    </source>
</evidence>
<sequence length="927" mass="99120">MLQGRPDEMAIINRLLEGARNGMSGALVLRGEAGIGKTALLDHAVEAAGDLRVLRGAGIESESGLPFAGLHLLLKGTLDRIGALPQRQAQALRGAFGMAAVLDGDRFLVGLGVLTLLADLADERPVLCVIDDAHWLDSASAEALLFAARRLEAEGVVMLFGARDVHAPSFAAPGVAELRLAGLAPEVAARLLAEHAADLPRYARDRILQEARGNPLALLELPAAQREGQFAAEPYAVRVPSTFSRIQQTFADRIATLPEATQTLLLVAAAEEGGDPATVFAAAGRLGAGLADLEPAENKRLLVMTDERLVFRHPLIRTAAYRSATVSHRLAVHRALAEVLEGGRRAWHLAAASTGPDEQVAAELERHAQSARERGGHAVVAAAYERAARLSADPRERGRRLAHAARAAADAGQLDRAAILADDAAALIADPVARAMVAKFRADLADERSSATFAHQFLAEAACAVAGHEPDLAADLLFSAVERAWTVGDFTAVRAAADQALRLRLAGAPRIGELAGHIAALSGAEPEARLNGTGDGAAEAALAVRLLLDRDLSAYPRGLRESAKITWWELLLGDYRAAHDQAVSLERESRAQGAIGVLPRALMLLARTQLWRGAHRDARANAAEGLRIAHDIGQTHNLVFLRAVLAHLAAIEGDQERCGELTAQIMAHGTAPGHTRATAITALLDLSLGRHDAALERLFEAVQGPNKLVTVHSLPDLAEAAIRAGQPDCAHDAARRYAGWAHHTAHPWAHAIAARCQAMLNGGDDAWARAVHLHRHQHDPPFERARTHLLYGEWLRRQQRKTDARSPLRSALEVFEQLGAKPWAERTGAELRATGESLPSRTQNLDLLSRLTPQELQVAKLAATGLSNRDIAAQLFLSPRTVGYHLYNAYPKLGVTSRGELPALLNPARSAREGHSTDAPSGVGRHR</sequence>
<accession>A0ABP6F2A3</accession>
<organism evidence="5 6">
    <name type="scientific">Nonomuraea recticatena</name>
    <dbReference type="NCBI Taxonomy" id="46178"/>
    <lineage>
        <taxon>Bacteria</taxon>
        <taxon>Bacillati</taxon>
        <taxon>Actinomycetota</taxon>
        <taxon>Actinomycetes</taxon>
        <taxon>Streptosporangiales</taxon>
        <taxon>Streptosporangiaceae</taxon>
        <taxon>Nonomuraea</taxon>
    </lineage>
</organism>
<gene>
    <name evidence="5" type="ORF">GCM10010412_066490</name>
</gene>
<keyword evidence="6" id="KW-1185">Reference proteome</keyword>
<dbReference type="InterPro" id="IPR000792">
    <property type="entry name" value="Tscrpt_reg_LuxR_C"/>
</dbReference>
<dbReference type="Gene3D" id="1.10.10.10">
    <property type="entry name" value="Winged helix-like DNA-binding domain superfamily/Winged helix DNA-binding domain"/>
    <property type="match status" value="1"/>
</dbReference>
<evidence type="ECO:0000256" key="2">
    <source>
        <dbReference type="ARBA" id="ARBA00022840"/>
    </source>
</evidence>
<keyword evidence="2" id="KW-0067">ATP-binding</keyword>
<dbReference type="PANTHER" id="PTHR16305">
    <property type="entry name" value="TESTICULAR SOLUBLE ADENYLYL CYCLASE"/>
    <property type="match status" value="1"/>
</dbReference>
<evidence type="ECO:0000313" key="6">
    <source>
        <dbReference type="Proteomes" id="UP001501666"/>
    </source>
</evidence>